<dbReference type="UniPathway" id="UPA00557">
    <property type="reaction ID" value="UER00614"/>
</dbReference>
<evidence type="ECO:0000256" key="7">
    <source>
        <dbReference type="ARBA" id="ARBA00019373"/>
    </source>
</evidence>
<feature type="transmembrane region" description="Helical" evidence="19">
    <location>
        <begin position="19"/>
        <end position="52"/>
    </location>
</feature>
<evidence type="ECO:0000256" key="4">
    <source>
        <dbReference type="ARBA" id="ARBA00005189"/>
    </source>
</evidence>
<name>A0A0M6ZKZ7_9HYPH</name>
<dbReference type="Proteomes" id="UP000049983">
    <property type="component" value="Unassembled WGS sequence"/>
</dbReference>
<dbReference type="PANTHER" id="PTHR46382:SF1">
    <property type="entry name" value="PHOSPHATIDATE CYTIDYLYLTRANSFERASE"/>
    <property type="match status" value="1"/>
</dbReference>
<comment type="similarity">
    <text evidence="5 18">Belongs to the CDS family.</text>
</comment>
<keyword evidence="11 18" id="KW-0812">Transmembrane</keyword>
<keyword evidence="12 18" id="KW-0548">Nucleotidyltransferase</keyword>
<feature type="transmembrane region" description="Helical" evidence="19">
    <location>
        <begin position="64"/>
        <end position="82"/>
    </location>
</feature>
<evidence type="ECO:0000256" key="11">
    <source>
        <dbReference type="ARBA" id="ARBA00022692"/>
    </source>
</evidence>
<reference evidence="21" key="1">
    <citation type="submission" date="2015-07" db="EMBL/GenBank/DDBJ databases">
        <authorList>
            <person name="Rodrigo-Torres Lidia"/>
            <person name="Arahal R.David."/>
        </authorList>
    </citation>
    <scope>NUCLEOTIDE SEQUENCE [LARGE SCALE GENOMIC DNA]</scope>
    <source>
        <strain evidence="21">CECT 5096</strain>
    </source>
</reference>
<organism evidence="20 21">
    <name type="scientific">Roseibium album</name>
    <dbReference type="NCBI Taxonomy" id="311410"/>
    <lineage>
        <taxon>Bacteria</taxon>
        <taxon>Pseudomonadati</taxon>
        <taxon>Pseudomonadota</taxon>
        <taxon>Alphaproteobacteria</taxon>
        <taxon>Hyphomicrobiales</taxon>
        <taxon>Stappiaceae</taxon>
        <taxon>Roseibium</taxon>
    </lineage>
</organism>
<evidence type="ECO:0000256" key="18">
    <source>
        <dbReference type="RuleBase" id="RU003938"/>
    </source>
</evidence>
<dbReference type="RefSeq" id="WP_055121183.1">
    <property type="nucleotide sequence ID" value="NZ_CXWA01000013.1"/>
</dbReference>
<dbReference type="InterPro" id="IPR000374">
    <property type="entry name" value="PC_trans"/>
</dbReference>
<feature type="transmembrane region" description="Helical" evidence="19">
    <location>
        <begin position="136"/>
        <end position="156"/>
    </location>
</feature>
<dbReference type="EC" id="2.7.7.41" evidence="6 18"/>
<comment type="catalytic activity">
    <reaction evidence="1 18">
        <text>a 1,2-diacyl-sn-glycero-3-phosphate + CTP + H(+) = a CDP-1,2-diacyl-sn-glycerol + diphosphate</text>
        <dbReference type="Rhea" id="RHEA:16229"/>
        <dbReference type="ChEBI" id="CHEBI:15378"/>
        <dbReference type="ChEBI" id="CHEBI:33019"/>
        <dbReference type="ChEBI" id="CHEBI:37563"/>
        <dbReference type="ChEBI" id="CHEBI:58332"/>
        <dbReference type="ChEBI" id="CHEBI:58608"/>
        <dbReference type="EC" id="2.7.7.41"/>
    </reaction>
</comment>
<keyword evidence="13 19" id="KW-1133">Transmembrane helix</keyword>
<evidence type="ECO:0000256" key="16">
    <source>
        <dbReference type="ARBA" id="ARBA00023209"/>
    </source>
</evidence>
<proteinExistence type="inferred from homology"/>
<accession>A0A0M6ZKZ7</accession>
<evidence type="ECO:0000256" key="2">
    <source>
        <dbReference type="ARBA" id="ARBA00004651"/>
    </source>
</evidence>
<sequence length="280" mass="28893">MADIEKKQNTSSDLRLRLISAVILGPLVLFIVYLGGAAYVLLVLVAAALFLWEWITITGTRDTFAVPVVGLATLVLLAGLELAGMPGFALLAMLAGAIATFAAAGLGRAGRWGAEGVLYSGLALYSLLVIRDGTHGTLFTFFLMFVVWATDIFAYFTGRALGGPKLWQRVSPKKTWSGALGGLICATLFGTGVALAAGSQSLLAWAALAGVLSIVSQAGDLLESAIKRRFDVKDSSRLIPGHGGIMDRIDGLVAAAIFAVAIGLVSGGSLSDPVAGLGLG</sequence>
<evidence type="ECO:0000256" key="17">
    <source>
        <dbReference type="ARBA" id="ARBA00023264"/>
    </source>
</evidence>
<dbReference type="EMBL" id="CXWC01000004">
    <property type="protein sequence ID" value="CTQ68940.1"/>
    <property type="molecule type" value="Genomic_DNA"/>
</dbReference>
<evidence type="ECO:0000256" key="3">
    <source>
        <dbReference type="ARBA" id="ARBA00005119"/>
    </source>
</evidence>
<keyword evidence="15 19" id="KW-0472">Membrane</keyword>
<evidence type="ECO:0000256" key="10">
    <source>
        <dbReference type="ARBA" id="ARBA00022679"/>
    </source>
</evidence>
<dbReference type="GO" id="GO:0005886">
    <property type="term" value="C:plasma membrane"/>
    <property type="evidence" value="ECO:0007669"/>
    <property type="project" value="UniProtKB-SubCell"/>
</dbReference>
<keyword evidence="8" id="KW-1003">Cell membrane</keyword>
<keyword evidence="9" id="KW-0444">Lipid biosynthesis</keyword>
<feature type="transmembrane region" description="Helical" evidence="19">
    <location>
        <begin position="176"/>
        <end position="196"/>
    </location>
</feature>
<keyword evidence="21" id="KW-1185">Reference proteome</keyword>
<evidence type="ECO:0000256" key="9">
    <source>
        <dbReference type="ARBA" id="ARBA00022516"/>
    </source>
</evidence>
<feature type="transmembrane region" description="Helical" evidence="19">
    <location>
        <begin position="252"/>
        <end position="270"/>
    </location>
</feature>
<dbReference type="GO" id="GO:0004605">
    <property type="term" value="F:phosphatidate cytidylyltransferase activity"/>
    <property type="evidence" value="ECO:0007669"/>
    <property type="project" value="UniProtKB-EC"/>
</dbReference>
<evidence type="ECO:0000256" key="19">
    <source>
        <dbReference type="SAM" id="Phobius"/>
    </source>
</evidence>
<comment type="subcellular location">
    <subcellularLocation>
        <location evidence="2">Cell membrane</location>
        <topology evidence="2">Multi-pass membrane protein</topology>
    </subcellularLocation>
</comment>
<dbReference type="Pfam" id="PF01148">
    <property type="entry name" value="CTP_transf_1"/>
    <property type="match status" value="1"/>
</dbReference>
<dbReference type="GO" id="GO:0016024">
    <property type="term" value="P:CDP-diacylglycerol biosynthetic process"/>
    <property type="evidence" value="ECO:0007669"/>
    <property type="project" value="UniProtKB-UniPathway"/>
</dbReference>
<keyword evidence="10 18" id="KW-0808">Transferase</keyword>
<dbReference type="OrthoDB" id="9799199at2"/>
<keyword evidence="16" id="KW-0594">Phospholipid biosynthesis</keyword>
<evidence type="ECO:0000313" key="20">
    <source>
        <dbReference type="EMBL" id="CTQ68940.1"/>
    </source>
</evidence>
<evidence type="ECO:0000256" key="5">
    <source>
        <dbReference type="ARBA" id="ARBA00010185"/>
    </source>
</evidence>
<evidence type="ECO:0000256" key="1">
    <source>
        <dbReference type="ARBA" id="ARBA00001698"/>
    </source>
</evidence>
<evidence type="ECO:0000256" key="8">
    <source>
        <dbReference type="ARBA" id="ARBA00022475"/>
    </source>
</evidence>
<evidence type="ECO:0000256" key="6">
    <source>
        <dbReference type="ARBA" id="ARBA00012487"/>
    </source>
</evidence>
<dbReference type="PROSITE" id="PS01315">
    <property type="entry name" value="CDS"/>
    <property type="match status" value="1"/>
</dbReference>
<comment type="pathway">
    <text evidence="4">Lipid metabolism.</text>
</comment>
<evidence type="ECO:0000256" key="14">
    <source>
        <dbReference type="ARBA" id="ARBA00023098"/>
    </source>
</evidence>
<comment type="pathway">
    <text evidence="3 18">Phospholipid metabolism; CDP-diacylglycerol biosynthesis; CDP-diacylglycerol from sn-glycerol 3-phosphate: step 3/3.</text>
</comment>
<evidence type="ECO:0000256" key="12">
    <source>
        <dbReference type="ARBA" id="ARBA00022695"/>
    </source>
</evidence>
<evidence type="ECO:0000256" key="13">
    <source>
        <dbReference type="ARBA" id="ARBA00022989"/>
    </source>
</evidence>
<gene>
    <name evidence="20" type="primary">cdsA_2</name>
    <name evidence="20" type="ORF">LA5096_01963</name>
</gene>
<keyword evidence="17" id="KW-1208">Phospholipid metabolism</keyword>
<dbReference type="GeneID" id="97669363"/>
<evidence type="ECO:0000313" key="21">
    <source>
        <dbReference type="Proteomes" id="UP000049983"/>
    </source>
</evidence>
<feature type="transmembrane region" description="Helical" evidence="19">
    <location>
        <begin position="88"/>
        <end position="106"/>
    </location>
</feature>
<protein>
    <recommendedName>
        <fullName evidence="7 18">Phosphatidate cytidylyltransferase</fullName>
        <ecNumber evidence="6 18">2.7.7.41</ecNumber>
    </recommendedName>
</protein>
<feature type="transmembrane region" description="Helical" evidence="19">
    <location>
        <begin position="202"/>
        <end position="222"/>
    </location>
</feature>
<dbReference type="PANTHER" id="PTHR46382">
    <property type="entry name" value="PHOSPHATIDATE CYTIDYLYLTRANSFERASE"/>
    <property type="match status" value="1"/>
</dbReference>
<dbReference type="STRING" id="311410.LA5095_05694"/>
<dbReference type="AlphaFoldDB" id="A0A0M6ZKZ7"/>
<keyword evidence="14" id="KW-0443">Lipid metabolism</keyword>
<evidence type="ECO:0000256" key="15">
    <source>
        <dbReference type="ARBA" id="ARBA00023136"/>
    </source>
</evidence>